<dbReference type="PROSITE" id="PS50005">
    <property type="entry name" value="TPR"/>
    <property type="match status" value="1"/>
</dbReference>
<feature type="transmembrane region" description="Helical" evidence="4">
    <location>
        <begin position="413"/>
        <end position="434"/>
    </location>
</feature>
<evidence type="ECO:0000256" key="2">
    <source>
        <dbReference type="ARBA" id="ARBA00022803"/>
    </source>
</evidence>
<organism evidence="5 6">
    <name type="scientific">Mucilaginibacter terrae</name>
    <dbReference type="NCBI Taxonomy" id="1955052"/>
    <lineage>
        <taxon>Bacteria</taxon>
        <taxon>Pseudomonadati</taxon>
        <taxon>Bacteroidota</taxon>
        <taxon>Sphingobacteriia</taxon>
        <taxon>Sphingobacteriales</taxon>
        <taxon>Sphingobacteriaceae</taxon>
        <taxon>Mucilaginibacter</taxon>
    </lineage>
</organism>
<evidence type="ECO:0000256" key="3">
    <source>
        <dbReference type="PROSITE-ProRule" id="PRU00339"/>
    </source>
</evidence>
<evidence type="ECO:0000256" key="4">
    <source>
        <dbReference type="SAM" id="Phobius"/>
    </source>
</evidence>
<keyword evidence="1" id="KW-0677">Repeat</keyword>
<name>A0ABU3GZG1_9SPHI</name>
<evidence type="ECO:0000256" key="1">
    <source>
        <dbReference type="ARBA" id="ARBA00022737"/>
    </source>
</evidence>
<dbReference type="InterPro" id="IPR011990">
    <property type="entry name" value="TPR-like_helical_dom_sf"/>
</dbReference>
<keyword evidence="6" id="KW-1185">Reference proteome</keyword>
<comment type="caution">
    <text evidence="5">The sequence shown here is derived from an EMBL/GenBank/DDBJ whole genome shotgun (WGS) entry which is preliminary data.</text>
</comment>
<dbReference type="SUPFAM" id="SSF48452">
    <property type="entry name" value="TPR-like"/>
    <property type="match status" value="1"/>
</dbReference>
<protein>
    <submittedName>
        <fullName evidence="5">Tetratricopeptide (TPR) repeat protein</fullName>
    </submittedName>
</protein>
<keyword evidence="4" id="KW-1133">Transmembrane helix</keyword>
<dbReference type="Gene3D" id="1.25.40.10">
    <property type="entry name" value="Tetratricopeptide repeat domain"/>
    <property type="match status" value="1"/>
</dbReference>
<reference evidence="6" key="1">
    <citation type="submission" date="2023-07" db="EMBL/GenBank/DDBJ databases">
        <title>Functional and genomic diversity of the sorghum phyllosphere microbiome.</title>
        <authorList>
            <person name="Shade A."/>
        </authorList>
    </citation>
    <scope>NUCLEOTIDE SEQUENCE [LARGE SCALE GENOMIC DNA]</scope>
    <source>
        <strain evidence="6">SORGH_AS_0422</strain>
    </source>
</reference>
<dbReference type="SMART" id="SM00028">
    <property type="entry name" value="TPR"/>
    <property type="match status" value="4"/>
</dbReference>
<dbReference type="InterPro" id="IPR019734">
    <property type="entry name" value="TPR_rpt"/>
</dbReference>
<sequence>MFEPGFLNKYKYIILLCIISMAAISSCGVGQKNADHDAYFKKAITYARHMPTDRVAQQAVPYVDSVYRNFKGRISTADLAQLYDFKSNHYLYIVGNYTRAMLYADSMLYILQPYSGEKNYNLAYATACLNKGNVLYSQKYYSSAYGWYYRGKSSLQMQEDSCSYNQYMSKVSASLGQVCYDQGKYKQSVRFWLEALNKMSCEKEYDAFYLTQGWYDNIGLAYRNLHRPDEAIRYFEKAITLLKAGELKYTDKKSFIQMALGLVYGNEADAYQQKAMYREAERGYQQSININSQKHYIAGDARLSRLKLAAMYIKLLRFKDARAQLDTVKPILDKTYRHEMMLWLHTNAEYYKNAPDGNASTAYNYLNSYVALNDSLQADQRILIGADVKGEFTRLQQEHALKTESKNTRLNNLLMYSTMLVLVLIVALTGSYLTRKGIAQALVKPKKKDGEYQEKEVYLNWFDDI</sequence>
<keyword evidence="2 3" id="KW-0802">TPR repeat</keyword>
<keyword evidence="4" id="KW-0472">Membrane</keyword>
<dbReference type="EMBL" id="JAVLVU010000001">
    <property type="protein sequence ID" value="MDT3405148.1"/>
    <property type="molecule type" value="Genomic_DNA"/>
</dbReference>
<dbReference type="Proteomes" id="UP001258315">
    <property type="component" value="Unassembled WGS sequence"/>
</dbReference>
<gene>
    <name evidence="5" type="ORF">QE417_004220</name>
</gene>
<feature type="repeat" description="TPR" evidence="3">
    <location>
        <begin position="212"/>
        <end position="245"/>
    </location>
</feature>
<accession>A0ABU3GZG1</accession>
<dbReference type="InterPro" id="IPR013105">
    <property type="entry name" value="TPR_2"/>
</dbReference>
<proteinExistence type="predicted"/>
<dbReference type="Pfam" id="PF07719">
    <property type="entry name" value="TPR_2"/>
    <property type="match status" value="1"/>
</dbReference>
<evidence type="ECO:0000313" key="6">
    <source>
        <dbReference type="Proteomes" id="UP001258315"/>
    </source>
</evidence>
<keyword evidence="4" id="KW-0812">Transmembrane</keyword>
<evidence type="ECO:0000313" key="5">
    <source>
        <dbReference type="EMBL" id="MDT3405148.1"/>
    </source>
</evidence>